<sequence>MAAKGQRPRCMGFDPNRRSSDAGRHGYRHRYGHGRGRNLPTQLIITCSSHDAKPEIHTAPLPRPRADIYEGSITQKAPIMEAMTHEVDGFSTDLTDTESDTTMVSPPTGTSSCFQSSPAQGLQFTDFSNYLGDCMDIDDPDHSSFTLGSDADSYSVRTPDEDPYGWDSVLDTKFTNPFENSASESQQRRGSRSKRSLLQRVLTIVRADGNPVIRLQLYILTKPAFPLTMDHIFEFAFGAMDEACISGQQNRRTNAIHMRGVKQGV</sequence>
<feature type="compositionally biased region" description="Basic and acidic residues" evidence="1">
    <location>
        <begin position="15"/>
        <end position="24"/>
    </location>
</feature>
<dbReference type="EMBL" id="JBAWTH010000106">
    <property type="protein sequence ID" value="KAL2276880.1"/>
    <property type="molecule type" value="Genomic_DNA"/>
</dbReference>
<accession>A0ABR4E3A0</accession>
<feature type="compositionally biased region" description="Basic residues" evidence="1">
    <location>
        <begin position="25"/>
        <end position="36"/>
    </location>
</feature>
<name>A0ABR4E3A0_9PEZI</name>
<feature type="compositionally biased region" description="Polar residues" evidence="1">
    <location>
        <begin position="103"/>
        <end position="117"/>
    </location>
</feature>
<evidence type="ECO:0000256" key="1">
    <source>
        <dbReference type="SAM" id="MobiDB-lite"/>
    </source>
</evidence>
<organism evidence="2 3">
    <name type="scientific">Diaporthe vaccinii</name>
    <dbReference type="NCBI Taxonomy" id="105482"/>
    <lineage>
        <taxon>Eukaryota</taxon>
        <taxon>Fungi</taxon>
        <taxon>Dikarya</taxon>
        <taxon>Ascomycota</taxon>
        <taxon>Pezizomycotina</taxon>
        <taxon>Sordariomycetes</taxon>
        <taxon>Sordariomycetidae</taxon>
        <taxon>Diaporthales</taxon>
        <taxon>Diaporthaceae</taxon>
        <taxon>Diaporthe</taxon>
        <taxon>Diaporthe eres species complex</taxon>
    </lineage>
</organism>
<proteinExistence type="predicted"/>
<comment type="caution">
    <text evidence="2">The sequence shown here is derived from an EMBL/GenBank/DDBJ whole genome shotgun (WGS) entry which is preliminary data.</text>
</comment>
<keyword evidence="3" id="KW-1185">Reference proteome</keyword>
<gene>
    <name evidence="2" type="ORF">FJTKL_00356</name>
</gene>
<evidence type="ECO:0000313" key="2">
    <source>
        <dbReference type="EMBL" id="KAL2276880.1"/>
    </source>
</evidence>
<dbReference type="Proteomes" id="UP001600888">
    <property type="component" value="Unassembled WGS sequence"/>
</dbReference>
<protein>
    <submittedName>
        <fullName evidence="2">Uncharacterized protein</fullName>
    </submittedName>
</protein>
<feature type="region of interest" description="Disordered" evidence="1">
    <location>
        <begin position="1"/>
        <end position="37"/>
    </location>
</feature>
<feature type="region of interest" description="Disordered" evidence="1">
    <location>
        <begin position="96"/>
        <end position="117"/>
    </location>
</feature>
<evidence type="ECO:0000313" key="3">
    <source>
        <dbReference type="Proteomes" id="UP001600888"/>
    </source>
</evidence>
<reference evidence="2 3" key="1">
    <citation type="submission" date="2024-03" db="EMBL/GenBank/DDBJ databases">
        <title>A high-quality draft genome sequence of Diaporthe vaccinii, a causative agent of upright dieback and viscid rot disease in cranberry plants.</title>
        <authorList>
            <person name="Sarrasin M."/>
            <person name="Lang B.F."/>
            <person name="Burger G."/>
        </authorList>
    </citation>
    <scope>NUCLEOTIDE SEQUENCE [LARGE SCALE GENOMIC DNA]</scope>
    <source>
        <strain evidence="2 3">IS7</strain>
    </source>
</reference>